<feature type="transmembrane region" description="Helical" evidence="1">
    <location>
        <begin position="80"/>
        <end position="101"/>
    </location>
</feature>
<evidence type="ECO:0000313" key="2">
    <source>
        <dbReference type="EMBL" id="TXN31901.1"/>
    </source>
</evidence>
<dbReference type="EMBL" id="VRMG01000004">
    <property type="protein sequence ID" value="TXN31901.1"/>
    <property type="molecule type" value="Genomic_DNA"/>
</dbReference>
<sequence length="173" mass="18840">MMANRTRRFIDAAYTIGVIVKGIDGAIEFVVGTLLLVAPGLVHSALSAVASEAREGSSATTALVSDYVARLDAQLARSGLAFLIAFLLIHGVVKLVLVYCLLRKFHRVYPIAIGVLGVFLVYQAYAFVTAPSIGLALFTVLDALIIFFVYREYRQIRPPKRRTGSEPTARPVN</sequence>
<name>A0A5C8UU76_9MICO</name>
<keyword evidence="1" id="KW-1133">Transmembrane helix</keyword>
<dbReference type="Pfam" id="PF09900">
    <property type="entry name" value="DUF2127"/>
    <property type="match status" value="1"/>
</dbReference>
<dbReference type="AlphaFoldDB" id="A0A5C8UU76"/>
<feature type="transmembrane region" description="Helical" evidence="1">
    <location>
        <begin position="108"/>
        <end position="127"/>
    </location>
</feature>
<accession>A0A5C8UU76</accession>
<keyword evidence="1" id="KW-0812">Transmembrane</keyword>
<dbReference type="RefSeq" id="WP_147782150.1">
    <property type="nucleotide sequence ID" value="NZ_VRMG01000004.1"/>
</dbReference>
<proteinExistence type="predicted"/>
<feature type="transmembrane region" description="Helical" evidence="1">
    <location>
        <begin position="133"/>
        <end position="153"/>
    </location>
</feature>
<protein>
    <submittedName>
        <fullName evidence="2">DUF2127 domain-containing protein</fullName>
    </submittedName>
</protein>
<keyword evidence="1" id="KW-0472">Membrane</keyword>
<evidence type="ECO:0000256" key="1">
    <source>
        <dbReference type="SAM" id="Phobius"/>
    </source>
</evidence>
<dbReference type="Proteomes" id="UP000321379">
    <property type="component" value="Unassembled WGS sequence"/>
</dbReference>
<comment type="caution">
    <text evidence="2">The sequence shown here is derived from an EMBL/GenBank/DDBJ whole genome shotgun (WGS) entry which is preliminary data.</text>
</comment>
<dbReference type="InterPro" id="IPR021125">
    <property type="entry name" value="DUF2127"/>
</dbReference>
<feature type="transmembrane region" description="Helical" evidence="1">
    <location>
        <begin position="12"/>
        <end position="37"/>
    </location>
</feature>
<gene>
    <name evidence="2" type="ORF">FVP33_02975</name>
</gene>
<organism evidence="2 3">
    <name type="scientific">Lacisediminihabitans profunda</name>
    <dbReference type="NCBI Taxonomy" id="2594790"/>
    <lineage>
        <taxon>Bacteria</taxon>
        <taxon>Bacillati</taxon>
        <taxon>Actinomycetota</taxon>
        <taxon>Actinomycetes</taxon>
        <taxon>Micrococcales</taxon>
        <taxon>Microbacteriaceae</taxon>
        <taxon>Lacisediminihabitans</taxon>
    </lineage>
</organism>
<evidence type="ECO:0000313" key="3">
    <source>
        <dbReference type="Proteomes" id="UP000321379"/>
    </source>
</evidence>
<keyword evidence="3" id="KW-1185">Reference proteome</keyword>
<reference evidence="2 3" key="1">
    <citation type="submission" date="2019-08" db="EMBL/GenBank/DDBJ databases">
        <title>Bacterial whole genome sequence for Glaciihabitans sp. CHu50b-6-2.</title>
        <authorList>
            <person name="Jin L."/>
        </authorList>
    </citation>
    <scope>NUCLEOTIDE SEQUENCE [LARGE SCALE GENOMIC DNA]</scope>
    <source>
        <strain evidence="2 3">CHu50b-6-2</strain>
    </source>
</reference>